<dbReference type="PROSITE" id="PS00039">
    <property type="entry name" value="DEAD_ATP_HELICASE"/>
    <property type="match status" value="1"/>
</dbReference>
<feature type="region of interest" description="Disordered" evidence="10">
    <location>
        <begin position="633"/>
        <end position="812"/>
    </location>
</feature>
<feature type="compositionally biased region" description="Basic and acidic residues" evidence="10">
    <location>
        <begin position="698"/>
        <end position="719"/>
    </location>
</feature>
<feature type="region of interest" description="Disordered" evidence="10">
    <location>
        <begin position="569"/>
        <end position="609"/>
    </location>
</feature>
<feature type="region of interest" description="Disordered" evidence="10">
    <location>
        <begin position="133"/>
        <end position="154"/>
    </location>
</feature>
<keyword evidence="5 9" id="KW-0378">Hydrolase</keyword>
<dbReference type="SUPFAM" id="SSF52540">
    <property type="entry name" value="P-loop containing nucleoside triphosphate hydrolases"/>
    <property type="match status" value="1"/>
</dbReference>
<dbReference type="InterPro" id="IPR011545">
    <property type="entry name" value="DEAD/DEAH_box_helicase_dom"/>
</dbReference>
<keyword evidence="8 9" id="KW-0694">RNA-binding</keyword>
<dbReference type="AlphaFoldDB" id="A0A316UYU0"/>
<keyword evidence="6 9" id="KW-0347">Helicase</keyword>
<feature type="compositionally biased region" description="Basic and acidic residues" evidence="10">
    <location>
        <begin position="679"/>
        <end position="691"/>
    </location>
</feature>
<sequence>MAAPSASGPPFSSLKPLLAPWLLDHLTALGFSRSTPVQASTLPLVVQRHKDVIVEAVTGSGKTLAYLVPLLEMARAKIEAGDSLDRGIHSLVILPTRELAIQVFSVLQGLLASAPSDFREALIPQLLVGGSSTQYHTSGRRKGVESGDESEDDGIASVNTAATDYARFRRDGSNVLIGTPGRVEELLSPGKRGGKVAARQRCKTVELLVLDEADRLLDLGFMQSLTTIVGAMPSQRRTALFSATMSDAMTGLVRLGLRNPVRVTVKVEAKPTPAAKATQATEDAKAGRTPSTLSNYFLITPHHLKLAQLIRLLRYEAQEHAARKIIVFFATCSQVEYFYRALNEVPALRSNKTDKMKLFSLHGKQDPKRRSAVYRNFVDEIALPSSSSSSSSTSSTSILLSTDVASRGLDLPNVDLVVQYDPPLDPKVFQHRIGRTARAGRPGRAVCLLAKGAEESYIDFLKLRGVKGERYGSLQEQDDGKVERVQVGSQEDHDASSQRLTNALRNACLSDRGLHDSLVLALVSYLRAYGKHEARFVFPLKALVDQVEALARSWGAVRLPRLGELKERDAKRRRKAKGDARADGEGEEGEQEVVSEGAPPGADEAGYLDGSVDEKTWSYKDAAKETARLAKLEAAEARRQAQAQQEANGEAPSTSSNVAARKRMRLTGDDDATTGAWSDQKKRKERKEERRVKKGKKREAIWRAKKEAEEAEEAQKKAAEQGVEGGESGEDDDDADAWAEEEREVRREKRAKRREKARKAGERGARRQRGDAKESDDDAESEGEFGMGDASSGEDGEVGAVESNYGGFFDDL</sequence>
<proteinExistence type="inferred from homology"/>
<feature type="domain" description="Helicase ATP-binding" evidence="11">
    <location>
        <begin position="43"/>
        <end position="263"/>
    </location>
</feature>
<evidence type="ECO:0000256" key="3">
    <source>
        <dbReference type="ARBA" id="ARBA00022552"/>
    </source>
</evidence>
<keyword evidence="14" id="KW-1185">Reference proteome</keyword>
<dbReference type="InterPro" id="IPR000629">
    <property type="entry name" value="RNA-helicase_DEAD-box_CS"/>
</dbReference>
<feature type="compositionally biased region" description="Basic and acidic residues" evidence="10">
    <location>
        <begin position="758"/>
        <end position="773"/>
    </location>
</feature>
<dbReference type="EC" id="3.6.4.13" evidence="9"/>
<dbReference type="InterPro" id="IPR014001">
    <property type="entry name" value="Helicase_ATP-bd"/>
</dbReference>
<dbReference type="GO" id="GO:0005524">
    <property type="term" value="F:ATP binding"/>
    <property type="evidence" value="ECO:0007669"/>
    <property type="project" value="UniProtKB-UniRule"/>
</dbReference>
<evidence type="ECO:0000256" key="6">
    <source>
        <dbReference type="ARBA" id="ARBA00022806"/>
    </source>
</evidence>
<evidence type="ECO:0000256" key="4">
    <source>
        <dbReference type="ARBA" id="ARBA00022741"/>
    </source>
</evidence>
<evidence type="ECO:0000256" key="8">
    <source>
        <dbReference type="ARBA" id="ARBA00022884"/>
    </source>
</evidence>
<evidence type="ECO:0000259" key="12">
    <source>
        <dbReference type="PROSITE" id="PS51194"/>
    </source>
</evidence>
<protein>
    <recommendedName>
        <fullName evidence="9">ATP-dependent RNA helicase</fullName>
        <ecNumber evidence="9">3.6.4.13</ecNumber>
    </recommendedName>
</protein>
<accession>A0A316UYU0</accession>
<dbReference type="GO" id="GO:0003724">
    <property type="term" value="F:RNA helicase activity"/>
    <property type="evidence" value="ECO:0007669"/>
    <property type="project" value="UniProtKB-EC"/>
</dbReference>
<dbReference type="GeneID" id="37026699"/>
<comment type="similarity">
    <text evidence="9">Belongs to the DEAD box helicase family.</text>
</comment>
<dbReference type="PANTHER" id="PTHR24031">
    <property type="entry name" value="RNA HELICASE"/>
    <property type="match status" value="1"/>
</dbReference>
<dbReference type="InterPro" id="IPR025313">
    <property type="entry name" value="SPB4-like_CTE"/>
</dbReference>
<feature type="compositionally biased region" description="Acidic residues" evidence="10">
    <location>
        <begin position="774"/>
        <end position="783"/>
    </location>
</feature>
<evidence type="ECO:0000256" key="7">
    <source>
        <dbReference type="ARBA" id="ARBA00022840"/>
    </source>
</evidence>
<evidence type="ECO:0000256" key="2">
    <source>
        <dbReference type="ARBA" id="ARBA00022517"/>
    </source>
</evidence>
<dbReference type="CDD" id="cd17960">
    <property type="entry name" value="DEADc_DDX55"/>
    <property type="match status" value="1"/>
</dbReference>
<dbReference type="GO" id="GO:0003723">
    <property type="term" value="F:RNA binding"/>
    <property type="evidence" value="ECO:0007669"/>
    <property type="project" value="UniProtKB-UniRule"/>
</dbReference>
<dbReference type="Pfam" id="PF13959">
    <property type="entry name" value="CTE_SPB4"/>
    <property type="match status" value="1"/>
</dbReference>
<dbReference type="Pfam" id="PF00270">
    <property type="entry name" value="DEAD"/>
    <property type="match status" value="2"/>
</dbReference>
<keyword evidence="2" id="KW-0690">Ribosome biogenesis</keyword>
<comment type="domain">
    <text evidence="9">The Q motif is unique to and characteristic of the DEAD box family of RNA helicases and controls ATP binding and hydrolysis.</text>
</comment>
<keyword evidence="3" id="KW-0698">rRNA processing</keyword>
<organism evidence="13 14">
    <name type="scientific">Jaminaea rosea</name>
    <dbReference type="NCBI Taxonomy" id="1569628"/>
    <lineage>
        <taxon>Eukaryota</taxon>
        <taxon>Fungi</taxon>
        <taxon>Dikarya</taxon>
        <taxon>Basidiomycota</taxon>
        <taxon>Ustilaginomycotina</taxon>
        <taxon>Exobasidiomycetes</taxon>
        <taxon>Microstromatales</taxon>
        <taxon>Microstromatales incertae sedis</taxon>
        <taxon>Jaminaea</taxon>
    </lineage>
</organism>
<dbReference type="SMART" id="SM01178">
    <property type="entry name" value="DUF4217"/>
    <property type="match status" value="1"/>
</dbReference>
<dbReference type="PROSITE" id="PS51194">
    <property type="entry name" value="HELICASE_CTER"/>
    <property type="match status" value="1"/>
</dbReference>
<gene>
    <name evidence="13" type="ORF">BDZ90DRAFT_229002</name>
</gene>
<evidence type="ECO:0000256" key="9">
    <source>
        <dbReference type="RuleBase" id="RU365068"/>
    </source>
</evidence>
<dbReference type="PROSITE" id="PS51192">
    <property type="entry name" value="HELICASE_ATP_BIND_1"/>
    <property type="match status" value="1"/>
</dbReference>
<dbReference type="Proteomes" id="UP000245884">
    <property type="component" value="Unassembled WGS sequence"/>
</dbReference>
<keyword evidence="7 9" id="KW-0067">ATP-binding</keyword>
<evidence type="ECO:0000259" key="11">
    <source>
        <dbReference type="PROSITE" id="PS51192"/>
    </source>
</evidence>
<name>A0A316UYU0_9BASI</name>
<dbReference type="GO" id="GO:0006364">
    <property type="term" value="P:rRNA processing"/>
    <property type="evidence" value="ECO:0007669"/>
    <property type="project" value="UniProtKB-KW"/>
</dbReference>
<evidence type="ECO:0000313" key="13">
    <source>
        <dbReference type="EMBL" id="PWN29958.1"/>
    </source>
</evidence>
<dbReference type="STRING" id="1569628.A0A316UYU0"/>
<evidence type="ECO:0000256" key="5">
    <source>
        <dbReference type="ARBA" id="ARBA00022801"/>
    </source>
</evidence>
<dbReference type="OrthoDB" id="7396459at2759"/>
<dbReference type="GO" id="GO:0016887">
    <property type="term" value="F:ATP hydrolysis activity"/>
    <property type="evidence" value="ECO:0007669"/>
    <property type="project" value="RHEA"/>
</dbReference>
<dbReference type="CDD" id="cd18787">
    <property type="entry name" value="SF2_C_DEAD"/>
    <property type="match status" value="1"/>
</dbReference>
<dbReference type="EMBL" id="KZ819662">
    <property type="protein sequence ID" value="PWN29958.1"/>
    <property type="molecule type" value="Genomic_DNA"/>
</dbReference>
<reference evidence="13 14" key="1">
    <citation type="journal article" date="2018" name="Mol. Biol. Evol.">
        <title>Broad Genomic Sampling Reveals a Smut Pathogenic Ancestry of the Fungal Clade Ustilaginomycotina.</title>
        <authorList>
            <person name="Kijpornyongpan T."/>
            <person name="Mondo S.J."/>
            <person name="Barry K."/>
            <person name="Sandor L."/>
            <person name="Lee J."/>
            <person name="Lipzen A."/>
            <person name="Pangilinan J."/>
            <person name="LaButti K."/>
            <person name="Hainaut M."/>
            <person name="Henrissat B."/>
            <person name="Grigoriev I.V."/>
            <person name="Spatafora J.W."/>
            <person name="Aime M.C."/>
        </authorList>
    </citation>
    <scope>NUCLEOTIDE SEQUENCE [LARGE SCALE GENOMIC DNA]</scope>
    <source>
        <strain evidence="13 14">MCA 5214</strain>
    </source>
</reference>
<evidence type="ECO:0000313" key="14">
    <source>
        <dbReference type="Proteomes" id="UP000245884"/>
    </source>
</evidence>
<keyword evidence="4 9" id="KW-0547">Nucleotide-binding</keyword>
<feature type="compositionally biased region" description="Basic residues" evidence="10">
    <location>
        <begin position="748"/>
        <end position="757"/>
    </location>
</feature>
<dbReference type="SMART" id="SM00490">
    <property type="entry name" value="HELICc"/>
    <property type="match status" value="1"/>
</dbReference>
<dbReference type="InterPro" id="IPR027417">
    <property type="entry name" value="P-loop_NTPase"/>
</dbReference>
<dbReference type="Gene3D" id="3.40.50.300">
    <property type="entry name" value="P-loop containing nucleotide triphosphate hydrolases"/>
    <property type="match status" value="2"/>
</dbReference>
<comment type="catalytic activity">
    <reaction evidence="9">
        <text>ATP + H2O = ADP + phosphate + H(+)</text>
        <dbReference type="Rhea" id="RHEA:13065"/>
        <dbReference type="ChEBI" id="CHEBI:15377"/>
        <dbReference type="ChEBI" id="CHEBI:15378"/>
        <dbReference type="ChEBI" id="CHEBI:30616"/>
        <dbReference type="ChEBI" id="CHEBI:43474"/>
        <dbReference type="ChEBI" id="CHEBI:456216"/>
        <dbReference type="EC" id="3.6.4.13"/>
    </reaction>
</comment>
<evidence type="ECO:0000256" key="1">
    <source>
        <dbReference type="ARBA" id="ARBA00004604"/>
    </source>
</evidence>
<dbReference type="GO" id="GO:0005730">
    <property type="term" value="C:nucleolus"/>
    <property type="evidence" value="ECO:0007669"/>
    <property type="project" value="UniProtKB-SubCell"/>
</dbReference>
<dbReference type="InterPro" id="IPR001650">
    <property type="entry name" value="Helicase_C-like"/>
</dbReference>
<feature type="compositionally biased region" description="Acidic residues" evidence="10">
    <location>
        <begin position="727"/>
        <end position="742"/>
    </location>
</feature>
<dbReference type="Pfam" id="PF00271">
    <property type="entry name" value="Helicase_C"/>
    <property type="match status" value="1"/>
</dbReference>
<evidence type="ECO:0000256" key="10">
    <source>
        <dbReference type="SAM" id="MobiDB-lite"/>
    </source>
</evidence>
<dbReference type="RefSeq" id="XP_025364570.1">
    <property type="nucleotide sequence ID" value="XM_025504876.1"/>
</dbReference>
<comment type="function">
    <text evidence="9">RNA helicase.</text>
</comment>
<dbReference type="SMART" id="SM00487">
    <property type="entry name" value="DEXDc"/>
    <property type="match status" value="1"/>
</dbReference>
<comment type="subcellular location">
    <subcellularLocation>
        <location evidence="1">Nucleus</location>
        <location evidence="1">Nucleolus</location>
    </subcellularLocation>
</comment>
<feature type="domain" description="Helicase C-terminal" evidence="12">
    <location>
        <begin position="305"/>
        <end position="486"/>
    </location>
</feature>